<accession>A0A5K7Z7F3</accession>
<reference evidence="4 5" key="1">
    <citation type="submission" date="2019-11" db="EMBL/GenBank/DDBJ databases">
        <title>Comparative genomics of hydrocarbon-degrading Desulfosarcina strains.</title>
        <authorList>
            <person name="Watanabe M."/>
            <person name="Kojima H."/>
            <person name="Fukui M."/>
        </authorList>
    </citation>
    <scope>NUCLEOTIDE SEQUENCE [LARGE SCALE GENOMIC DNA]</scope>
    <source>
        <strain evidence="4 5">PP31</strain>
    </source>
</reference>
<evidence type="ECO:0000256" key="2">
    <source>
        <dbReference type="ARBA" id="ARBA00022729"/>
    </source>
</evidence>
<dbReference type="PROSITE" id="PS51677">
    <property type="entry name" value="NODB"/>
    <property type="match status" value="1"/>
</dbReference>
<dbReference type="PANTHER" id="PTHR34216">
    <property type="match status" value="1"/>
</dbReference>
<evidence type="ECO:0000259" key="3">
    <source>
        <dbReference type="PROSITE" id="PS51677"/>
    </source>
</evidence>
<evidence type="ECO:0000256" key="1">
    <source>
        <dbReference type="ARBA" id="ARBA00004613"/>
    </source>
</evidence>
<dbReference type="KEGG" id="dwd:DSCW_40970"/>
<dbReference type="Gene3D" id="3.20.20.370">
    <property type="entry name" value="Glycoside hydrolase/deacetylase"/>
    <property type="match status" value="1"/>
</dbReference>
<dbReference type="CDD" id="cd10918">
    <property type="entry name" value="CE4_NodB_like_5s_6s"/>
    <property type="match status" value="1"/>
</dbReference>
<feature type="domain" description="NodB homology" evidence="3">
    <location>
        <begin position="146"/>
        <end position="319"/>
    </location>
</feature>
<dbReference type="Pfam" id="PF01522">
    <property type="entry name" value="Polysacc_deac_1"/>
    <property type="match status" value="1"/>
</dbReference>
<name>A0A5K7Z7F3_9BACT</name>
<proteinExistence type="predicted"/>
<evidence type="ECO:0000313" key="5">
    <source>
        <dbReference type="Proteomes" id="UP000427769"/>
    </source>
</evidence>
<dbReference type="EMBL" id="AP021875">
    <property type="protein sequence ID" value="BBO76680.1"/>
    <property type="molecule type" value="Genomic_DNA"/>
</dbReference>
<dbReference type="InterPro" id="IPR002509">
    <property type="entry name" value="NODB_dom"/>
</dbReference>
<dbReference type="GO" id="GO:0016810">
    <property type="term" value="F:hydrolase activity, acting on carbon-nitrogen (but not peptide) bonds"/>
    <property type="evidence" value="ECO:0007669"/>
    <property type="project" value="InterPro"/>
</dbReference>
<sequence length="319" mass="34958">MLILVLIVPAALGGEPSGRKPPPLLLVRARQGDTPQLIAQRYLKAASKGWMIAEYNGKDTFSEGEAVVVPGADFRPGGLFPGGIQVVPVITYSDIGEPTGQTNRVPQISRSAFHEQMRWLSESGFTAISPDRLVQFMAFTAQLPRRSVLITADTESQAFYQDAAPILKAFGMTATVFVAPGRVGEKGTMTWGQIRTLSKEGFTIGCRGCYGRSLTRRKRGQSFKENFSWVESELQQGKKKIEEALGKPCRFLAYPEGSSNNLIAAMAANLGFSAAFKRSPGGTPFYADRYGIHRNVVDRRTDLDRFSDLLATTIKVDLK</sequence>
<keyword evidence="5" id="KW-1185">Reference proteome</keyword>
<comment type="subcellular location">
    <subcellularLocation>
        <location evidence="1">Secreted</location>
    </subcellularLocation>
</comment>
<dbReference type="InterPro" id="IPR051398">
    <property type="entry name" value="Polysacch_Deacetylase"/>
</dbReference>
<protein>
    <recommendedName>
        <fullName evidence="3">NodB homology domain-containing protein</fullName>
    </recommendedName>
</protein>
<dbReference type="AlphaFoldDB" id="A0A5K7Z7F3"/>
<dbReference type="InterPro" id="IPR011330">
    <property type="entry name" value="Glyco_hydro/deAcase_b/a-brl"/>
</dbReference>
<dbReference type="PANTHER" id="PTHR34216:SF3">
    <property type="entry name" value="POLY-BETA-1,6-N-ACETYL-D-GLUCOSAMINE N-DEACETYLASE"/>
    <property type="match status" value="1"/>
</dbReference>
<evidence type="ECO:0000313" key="4">
    <source>
        <dbReference type="EMBL" id="BBO76680.1"/>
    </source>
</evidence>
<dbReference type="Proteomes" id="UP000427769">
    <property type="component" value="Chromosome"/>
</dbReference>
<keyword evidence="2" id="KW-0732">Signal</keyword>
<dbReference type="SUPFAM" id="SSF88713">
    <property type="entry name" value="Glycoside hydrolase/deacetylase"/>
    <property type="match status" value="1"/>
</dbReference>
<gene>
    <name evidence="4" type="ORF">DSCW_40970</name>
</gene>
<organism evidence="4 5">
    <name type="scientific">Desulfosarcina widdelii</name>
    <dbReference type="NCBI Taxonomy" id="947919"/>
    <lineage>
        <taxon>Bacteria</taxon>
        <taxon>Pseudomonadati</taxon>
        <taxon>Thermodesulfobacteriota</taxon>
        <taxon>Desulfobacteria</taxon>
        <taxon>Desulfobacterales</taxon>
        <taxon>Desulfosarcinaceae</taxon>
        <taxon>Desulfosarcina</taxon>
    </lineage>
</organism>
<dbReference type="GO" id="GO:0005975">
    <property type="term" value="P:carbohydrate metabolic process"/>
    <property type="evidence" value="ECO:0007669"/>
    <property type="project" value="InterPro"/>
</dbReference>
<dbReference type="GO" id="GO:0005576">
    <property type="term" value="C:extracellular region"/>
    <property type="evidence" value="ECO:0007669"/>
    <property type="project" value="UniProtKB-SubCell"/>
</dbReference>